<comment type="cofactor">
    <cofactor evidence="1">
        <name>FMN</name>
        <dbReference type="ChEBI" id="CHEBI:58210"/>
    </cofactor>
</comment>
<comment type="caution">
    <text evidence="8">The sequence shown here is derived from an EMBL/GenBank/DDBJ whole genome shotgun (WGS) entry which is preliminary data.</text>
</comment>
<dbReference type="Proteomes" id="UP000603453">
    <property type="component" value="Unassembled WGS sequence"/>
</dbReference>
<evidence type="ECO:0000313" key="8">
    <source>
        <dbReference type="EMBL" id="KAG2200082.1"/>
    </source>
</evidence>
<keyword evidence="2" id="KW-0285">Flavoprotein</keyword>
<feature type="region of interest" description="Disordered" evidence="6">
    <location>
        <begin position="1"/>
        <end position="21"/>
    </location>
</feature>
<dbReference type="InterPro" id="IPR013785">
    <property type="entry name" value="Aldolase_TIM"/>
</dbReference>
<evidence type="ECO:0000259" key="7">
    <source>
        <dbReference type="Pfam" id="PF00724"/>
    </source>
</evidence>
<dbReference type="AlphaFoldDB" id="A0A8H7QXC5"/>
<sequence length="406" mass="44331">MSVPALASNNVKPPGTPTDPEAARHVKLFQPLLQKSVTFHNHMGVSPMCMYSAVDGHLNNFHVSHYGSFALKGPGAIIIEATAVVPEGRITPQCSGIWSDAHIPDIQRVAQVIKSQGSVPGIQIAHAGRKASMSPPYKGDYLETEADGGWPNRVVGASEIPYAPHYAKPHALTKEGIRQITQAFVDAAIRADKAGIELLEIHAAHGYLLGNFLSGHSNNRTDEYGGSFENRARFCLEVVQAVRAVWPQSKPLWVRISCTDYANPDPMGSDPDGWCIYQSIKLAAEFKRLGVDMVDSSSGGNLSGVKYPAMPMYQVQFAEAIRHQTHIPTAAVGLIVEGRDAEKILQEGKADFILAGREFLRDSAFVLASAQSLDIDITWPNQYSWAVKKARRHNTHKVDEPKNTIP</sequence>
<gene>
    <name evidence="8" type="ORF">INT47_007727</name>
</gene>
<dbReference type="CDD" id="cd02932">
    <property type="entry name" value="OYE_YqiM_FMN"/>
    <property type="match status" value="1"/>
</dbReference>
<evidence type="ECO:0000256" key="4">
    <source>
        <dbReference type="ARBA" id="ARBA00022857"/>
    </source>
</evidence>
<accession>A0A8H7QXC5</accession>
<evidence type="ECO:0000313" key="9">
    <source>
        <dbReference type="Proteomes" id="UP000603453"/>
    </source>
</evidence>
<protein>
    <recommendedName>
        <fullName evidence="7">NADH:flavin oxidoreductase/NADH oxidase N-terminal domain-containing protein</fullName>
    </recommendedName>
</protein>
<dbReference type="OrthoDB" id="72788at2759"/>
<dbReference type="PANTHER" id="PTHR43303">
    <property type="entry name" value="NADPH DEHYDROGENASE C23G7.10C-RELATED"/>
    <property type="match status" value="1"/>
</dbReference>
<dbReference type="InterPro" id="IPR001155">
    <property type="entry name" value="OxRdtase_FMN_N"/>
</dbReference>
<dbReference type="GO" id="GO:0003959">
    <property type="term" value="F:NADPH dehydrogenase activity"/>
    <property type="evidence" value="ECO:0007669"/>
    <property type="project" value="InterPro"/>
</dbReference>
<dbReference type="InterPro" id="IPR044152">
    <property type="entry name" value="YqjM-like"/>
</dbReference>
<keyword evidence="4" id="KW-0521">NADP</keyword>
<evidence type="ECO:0000256" key="5">
    <source>
        <dbReference type="ARBA" id="ARBA00023002"/>
    </source>
</evidence>
<keyword evidence="9" id="KW-1185">Reference proteome</keyword>
<dbReference type="Gene3D" id="3.20.20.70">
    <property type="entry name" value="Aldolase class I"/>
    <property type="match status" value="1"/>
</dbReference>
<dbReference type="SUPFAM" id="SSF51395">
    <property type="entry name" value="FMN-linked oxidoreductases"/>
    <property type="match status" value="1"/>
</dbReference>
<evidence type="ECO:0000256" key="3">
    <source>
        <dbReference type="ARBA" id="ARBA00022643"/>
    </source>
</evidence>
<evidence type="ECO:0000256" key="2">
    <source>
        <dbReference type="ARBA" id="ARBA00022630"/>
    </source>
</evidence>
<dbReference type="EMBL" id="JAEPRD010000088">
    <property type="protein sequence ID" value="KAG2200082.1"/>
    <property type="molecule type" value="Genomic_DNA"/>
</dbReference>
<evidence type="ECO:0000256" key="1">
    <source>
        <dbReference type="ARBA" id="ARBA00001917"/>
    </source>
</evidence>
<evidence type="ECO:0000256" key="6">
    <source>
        <dbReference type="SAM" id="MobiDB-lite"/>
    </source>
</evidence>
<dbReference type="GO" id="GO:0050661">
    <property type="term" value="F:NADP binding"/>
    <property type="evidence" value="ECO:0007669"/>
    <property type="project" value="InterPro"/>
</dbReference>
<organism evidence="8 9">
    <name type="scientific">Mucor saturninus</name>
    <dbReference type="NCBI Taxonomy" id="64648"/>
    <lineage>
        <taxon>Eukaryota</taxon>
        <taxon>Fungi</taxon>
        <taxon>Fungi incertae sedis</taxon>
        <taxon>Mucoromycota</taxon>
        <taxon>Mucoromycotina</taxon>
        <taxon>Mucoromycetes</taxon>
        <taxon>Mucorales</taxon>
        <taxon>Mucorineae</taxon>
        <taxon>Mucoraceae</taxon>
        <taxon>Mucor</taxon>
    </lineage>
</organism>
<dbReference type="PANTHER" id="PTHR43303:SF4">
    <property type="entry name" value="NADPH DEHYDROGENASE C23G7.10C-RELATED"/>
    <property type="match status" value="1"/>
</dbReference>
<proteinExistence type="predicted"/>
<keyword evidence="5" id="KW-0560">Oxidoreductase</keyword>
<dbReference type="GO" id="GO:0010181">
    <property type="term" value="F:FMN binding"/>
    <property type="evidence" value="ECO:0007669"/>
    <property type="project" value="InterPro"/>
</dbReference>
<reference evidence="8" key="1">
    <citation type="submission" date="2020-12" db="EMBL/GenBank/DDBJ databases">
        <title>Metabolic potential, ecology and presence of endohyphal bacteria is reflected in genomic diversity of Mucoromycotina.</title>
        <authorList>
            <person name="Muszewska A."/>
            <person name="Okrasinska A."/>
            <person name="Steczkiewicz K."/>
            <person name="Drgas O."/>
            <person name="Orlowska M."/>
            <person name="Perlinska-Lenart U."/>
            <person name="Aleksandrzak-Piekarczyk T."/>
            <person name="Szatraj K."/>
            <person name="Zielenkiewicz U."/>
            <person name="Pilsyk S."/>
            <person name="Malc E."/>
            <person name="Mieczkowski P."/>
            <person name="Kruszewska J.S."/>
            <person name="Biernat P."/>
            <person name="Pawlowska J."/>
        </authorList>
    </citation>
    <scope>NUCLEOTIDE SEQUENCE</scope>
    <source>
        <strain evidence="8">WA0000017839</strain>
    </source>
</reference>
<feature type="domain" description="NADH:flavin oxidoreductase/NADH oxidase N-terminal" evidence="7">
    <location>
        <begin position="27"/>
        <end position="367"/>
    </location>
</feature>
<dbReference type="Pfam" id="PF00724">
    <property type="entry name" value="Oxidored_FMN"/>
    <property type="match status" value="1"/>
</dbReference>
<name>A0A8H7QXC5_9FUNG</name>
<keyword evidence="3" id="KW-0288">FMN</keyword>